<evidence type="ECO:0000313" key="3">
    <source>
        <dbReference type="Proteomes" id="UP001228044"/>
    </source>
</evidence>
<keyword evidence="3" id="KW-1185">Reference proteome</keyword>
<gene>
    <name evidence="2" type="ORF">QWJ38_11610</name>
</gene>
<accession>A0ABT8DWT4</accession>
<dbReference type="Gene3D" id="1.10.10.880">
    <property type="entry name" value="Anti sigma-E protein RseA, N-terminal domain"/>
    <property type="match status" value="1"/>
</dbReference>
<proteinExistence type="predicted"/>
<dbReference type="InterPro" id="IPR005572">
    <property type="entry name" value="Anti-sigma_E_RseA_N"/>
</dbReference>
<dbReference type="Pfam" id="PF03872">
    <property type="entry name" value="RseA_N"/>
    <property type="match status" value="1"/>
</dbReference>
<dbReference type="EMBL" id="JAUHHC010000003">
    <property type="protein sequence ID" value="MDN3920927.1"/>
    <property type="molecule type" value="Genomic_DNA"/>
</dbReference>
<sequence>MKHEAVAAEDLSDLLDGRASPAQLRALCAAWADDAELRRSWQAWHLLGDSLRSAELVGQAQRSEALLDALHQRLAQEPPRSATQPLARWLAPLAVAAGFVGLALLMPGLRPELPQSQLQVRALPNASLALLPAPGGLMLDRAAPSFAQTMTAPVHPALLGAAAPLPDGAGEVTSGAPAR</sequence>
<reference evidence="2 3" key="1">
    <citation type="submission" date="2023-06" db="EMBL/GenBank/DDBJ databases">
        <title>Pelomonas sp. PFR6 16S ribosomal RNA gene Genome sequencing and assembly.</title>
        <authorList>
            <person name="Woo H."/>
        </authorList>
    </citation>
    <scope>NUCLEOTIDE SEQUENCE [LARGE SCALE GENOMIC DNA]</scope>
    <source>
        <strain evidence="2 3">PFR6</strain>
    </source>
</reference>
<dbReference type="SUPFAM" id="SSF89069">
    <property type="entry name" value="N-terminal, cytoplasmic domain of anti-sigmaE factor RseA"/>
    <property type="match status" value="1"/>
</dbReference>
<comment type="caution">
    <text evidence="2">The sequence shown here is derived from an EMBL/GenBank/DDBJ whole genome shotgun (WGS) entry which is preliminary data.</text>
</comment>
<dbReference type="CDD" id="cd16328">
    <property type="entry name" value="RseA_N"/>
    <property type="match status" value="1"/>
</dbReference>
<name>A0ABT8DWT4_9BURK</name>
<evidence type="ECO:0000259" key="1">
    <source>
        <dbReference type="Pfam" id="PF03872"/>
    </source>
</evidence>
<dbReference type="InterPro" id="IPR036147">
    <property type="entry name" value="Anti-sigma_E_RseA_N_sf"/>
</dbReference>
<dbReference type="RefSeq" id="WP_290359246.1">
    <property type="nucleotide sequence ID" value="NZ_JAUHHC010000003.1"/>
</dbReference>
<protein>
    <submittedName>
        <fullName evidence="2">Sigma-E factor negative regulatory protein</fullName>
    </submittedName>
</protein>
<feature type="domain" description="Anti sigma-E protein RseA N-terminal" evidence="1">
    <location>
        <begin position="8"/>
        <end position="85"/>
    </location>
</feature>
<evidence type="ECO:0000313" key="2">
    <source>
        <dbReference type="EMBL" id="MDN3920927.1"/>
    </source>
</evidence>
<dbReference type="Proteomes" id="UP001228044">
    <property type="component" value="Unassembled WGS sequence"/>
</dbReference>
<organism evidence="2 3">
    <name type="scientific">Roseateles violae</name>
    <dbReference type="NCBI Taxonomy" id="3058042"/>
    <lineage>
        <taxon>Bacteria</taxon>
        <taxon>Pseudomonadati</taxon>
        <taxon>Pseudomonadota</taxon>
        <taxon>Betaproteobacteria</taxon>
        <taxon>Burkholderiales</taxon>
        <taxon>Sphaerotilaceae</taxon>
        <taxon>Roseateles</taxon>
    </lineage>
</organism>